<keyword evidence="3" id="KW-1185">Reference proteome</keyword>
<dbReference type="Gramene" id="mRNA:HanXRQr2_Chr06g0241111">
    <property type="protein sequence ID" value="mRNA:HanXRQr2_Chr06g0241111"/>
    <property type="gene ID" value="HanXRQr2_Chr06g0241111"/>
</dbReference>
<organism evidence="2 3">
    <name type="scientific">Helianthus annuus</name>
    <name type="common">Common sunflower</name>
    <dbReference type="NCBI Taxonomy" id="4232"/>
    <lineage>
        <taxon>Eukaryota</taxon>
        <taxon>Viridiplantae</taxon>
        <taxon>Streptophyta</taxon>
        <taxon>Embryophyta</taxon>
        <taxon>Tracheophyta</taxon>
        <taxon>Spermatophyta</taxon>
        <taxon>Magnoliopsida</taxon>
        <taxon>eudicotyledons</taxon>
        <taxon>Gunneridae</taxon>
        <taxon>Pentapetalae</taxon>
        <taxon>asterids</taxon>
        <taxon>campanulids</taxon>
        <taxon>Asterales</taxon>
        <taxon>Asteraceae</taxon>
        <taxon>Asteroideae</taxon>
        <taxon>Heliantheae alliance</taxon>
        <taxon>Heliantheae</taxon>
        <taxon>Helianthus</taxon>
    </lineage>
</organism>
<dbReference type="Proteomes" id="UP000215914">
    <property type="component" value="Unassembled WGS sequence"/>
</dbReference>
<sequence>MGNEVLTGQSVVDAKAGTPESDLEQKIRSLESNLEKKHAELAAYEAAATAEMKNQCDMGIYELKGRMDSWDAKWAAQLEGVMANVEAATYEVKKYCIGAIISVGSLAIGAICMTACGFK</sequence>
<name>A0A9K3IQR7_HELAN</name>
<evidence type="ECO:0000313" key="2">
    <source>
        <dbReference type="EMBL" id="KAF5800830.1"/>
    </source>
</evidence>
<dbReference type="AlphaFoldDB" id="A0A9K3IQR7"/>
<feature type="region of interest" description="Disordered" evidence="1">
    <location>
        <begin position="1"/>
        <end position="23"/>
    </location>
</feature>
<dbReference type="EMBL" id="MNCJ02000321">
    <property type="protein sequence ID" value="KAF5800830.1"/>
    <property type="molecule type" value="Genomic_DNA"/>
</dbReference>
<evidence type="ECO:0000313" key="3">
    <source>
        <dbReference type="Proteomes" id="UP000215914"/>
    </source>
</evidence>
<accession>A0A9K3IQR7</accession>
<gene>
    <name evidence="2" type="ORF">HanXRQr2_Chr06g0241111</name>
</gene>
<evidence type="ECO:0000256" key="1">
    <source>
        <dbReference type="SAM" id="MobiDB-lite"/>
    </source>
</evidence>
<feature type="compositionally biased region" description="Polar residues" evidence="1">
    <location>
        <begin position="1"/>
        <end position="10"/>
    </location>
</feature>
<reference evidence="2" key="2">
    <citation type="submission" date="2020-06" db="EMBL/GenBank/DDBJ databases">
        <title>Helianthus annuus Genome sequencing and assembly Release 2.</title>
        <authorList>
            <person name="Gouzy J."/>
            <person name="Langlade N."/>
            <person name="Munos S."/>
        </authorList>
    </citation>
    <scope>NUCLEOTIDE SEQUENCE</scope>
    <source>
        <tissue evidence="2">Leaves</tissue>
    </source>
</reference>
<reference evidence="2" key="1">
    <citation type="journal article" date="2017" name="Nature">
        <title>The sunflower genome provides insights into oil metabolism, flowering and Asterid evolution.</title>
        <authorList>
            <person name="Badouin H."/>
            <person name="Gouzy J."/>
            <person name="Grassa C.J."/>
            <person name="Murat F."/>
            <person name="Staton S.E."/>
            <person name="Cottret L."/>
            <person name="Lelandais-Briere C."/>
            <person name="Owens G.L."/>
            <person name="Carrere S."/>
            <person name="Mayjonade B."/>
            <person name="Legrand L."/>
            <person name="Gill N."/>
            <person name="Kane N.C."/>
            <person name="Bowers J.E."/>
            <person name="Hubner S."/>
            <person name="Bellec A."/>
            <person name="Berard A."/>
            <person name="Berges H."/>
            <person name="Blanchet N."/>
            <person name="Boniface M.C."/>
            <person name="Brunel D."/>
            <person name="Catrice O."/>
            <person name="Chaidir N."/>
            <person name="Claudel C."/>
            <person name="Donnadieu C."/>
            <person name="Faraut T."/>
            <person name="Fievet G."/>
            <person name="Helmstetter N."/>
            <person name="King M."/>
            <person name="Knapp S.J."/>
            <person name="Lai Z."/>
            <person name="Le Paslier M.C."/>
            <person name="Lippi Y."/>
            <person name="Lorenzon L."/>
            <person name="Mandel J.R."/>
            <person name="Marage G."/>
            <person name="Marchand G."/>
            <person name="Marquand E."/>
            <person name="Bret-Mestries E."/>
            <person name="Morien E."/>
            <person name="Nambeesan S."/>
            <person name="Nguyen T."/>
            <person name="Pegot-Espagnet P."/>
            <person name="Pouilly N."/>
            <person name="Raftis F."/>
            <person name="Sallet E."/>
            <person name="Schiex T."/>
            <person name="Thomas J."/>
            <person name="Vandecasteele C."/>
            <person name="Vares D."/>
            <person name="Vear F."/>
            <person name="Vautrin S."/>
            <person name="Crespi M."/>
            <person name="Mangin B."/>
            <person name="Burke J.M."/>
            <person name="Salse J."/>
            <person name="Munos S."/>
            <person name="Vincourt P."/>
            <person name="Rieseberg L.H."/>
            <person name="Langlade N.B."/>
        </authorList>
    </citation>
    <scope>NUCLEOTIDE SEQUENCE</scope>
    <source>
        <tissue evidence="2">Leaves</tissue>
    </source>
</reference>
<protein>
    <submittedName>
        <fullName evidence="2">Uncharacterized protein</fullName>
    </submittedName>
</protein>
<comment type="caution">
    <text evidence="2">The sequence shown here is derived from an EMBL/GenBank/DDBJ whole genome shotgun (WGS) entry which is preliminary data.</text>
</comment>
<proteinExistence type="predicted"/>